<dbReference type="InterPro" id="IPR055247">
    <property type="entry name" value="InsJ-like_HTH"/>
</dbReference>
<feature type="domain" description="Integrase catalytic" evidence="1">
    <location>
        <begin position="70"/>
        <end position="109"/>
    </location>
</feature>
<reference evidence="3 4" key="1">
    <citation type="journal article" date="2019" name="Nat. Med.">
        <title>A library of human gut bacterial isolates paired with longitudinal multiomics data enables mechanistic microbiome research.</title>
        <authorList>
            <person name="Poyet M."/>
            <person name="Groussin M."/>
            <person name="Gibbons S.M."/>
            <person name="Avila-Pacheco J."/>
            <person name="Jiang X."/>
            <person name="Kearney S.M."/>
            <person name="Perrotta A.R."/>
            <person name="Berdy B."/>
            <person name="Zhao S."/>
            <person name="Lieberman T.D."/>
            <person name="Swanson P.K."/>
            <person name="Smith M."/>
            <person name="Roesemann S."/>
            <person name="Alexander J.E."/>
            <person name="Rich S.A."/>
            <person name="Livny J."/>
            <person name="Vlamakis H."/>
            <person name="Clish C."/>
            <person name="Bullock K."/>
            <person name="Deik A."/>
            <person name="Scott J."/>
            <person name="Pierce K.A."/>
            <person name="Xavier R.J."/>
            <person name="Alm E.J."/>
        </authorList>
    </citation>
    <scope>NUCLEOTIDE SEQUENCE [LARGE SCALE GENOMIC DNA]</scope>
    <source>
        <strain evidence="3 4">BIOML-A1</strain>
    </source>
</reference>
<dbReference type="GO" id="GO:0015074">
    <property type="term" value="P:DNA integration"/>
    <property type="evidence" value="ECO:0007669"/>
    <property type="project" value="InterPro"/>
</dbReference>
<organism evidence="3 4">
    <name type="scientific">Faecalibacterium prausnitzii</name>
    <dbReference type="NCBI Taxonomy" id="853"/>
    <lineage>
        <taxon>Bacteria</taxon>
        <taxon>Bacillati</taxon>
        <taxon>Bacillota</taxon>
        <taxon>Clostridia</taxon>
        <taxon>Eubacteriales</taxon>
        <taxon>Oscillospiraceae</taxon>
        <taxon>Faecalibacterium</taxon>
    </lineage>
</organism>
<evidence type="ECO:0000259" key="2">
    <source>
        <dbReference type="Pfam" id="PF13518"/>
    </source>
</evidence>
<dbReference type="Pfam" id="PF13518">
    <property type="entry name" value="HTH_28"/>
    <property type="match status" value="1"/>
</dbReference>
<sequence length="119" mass="14192">MSRKEKSYSAELKYQAVSDYLSGKGSLREICRKYKIRSTRQLRNWIKMYNGHKELKCYTGGNRMTKGRKTTYGHTFTSREQLISTIESYIDYYNNRRYQHRLFIQTPMQAHVCAMNRAA</sequence>
<dbReference type="Proteomes" id="UP000461506">
    <property type="component" value="Unassembled WGS sequence"/>
</dbReference>
<evidence type="ECO:0000259" key="1">
    <source>
        <dbReference type="Pfam" id="PF13333"/>
    </source>
</evidence>
<dbReference type="InterPro" id="IPR012337">
    <property type="entry name" value="RNaseH-like_sf"/>
</dbReference>
<dbReference type="InterPro" id="IPR036388">
    <property type="entry name" value="WH-like_DNA-bd_sf"/>
</dbReference>
<dbReference type="SUPFAM" id="SSF48295">
    <property type="entry name" value="TrpR-like"/>
    <property type="match status" value="1"/>
</dbReference>
<dbReference type="InterPro" id="IPR001584">
    <property type="entry name" value="Integrase_cat-core"/>
</dbReference>
<dbReference type="Pfam" id="PF13333">
    <property type="entry name" value="rve_2"/>
    <property type="match status" value="1"/>
</dbReference>
<dbReference type="AlphaFoldDB" id="A0A844DQF0"/>
<dbReference type="Gene3D" id="1.10.10.10">
    <property type="entry name" value="Winged helix-like DNA-binding domain superfamily/Winged helix DNA-binding domain"/>
    <property type="match status" value="1"/>
</dbReference>
<dbReference type="SUPFAM" id="SSF53098">
    <property type="entry name" value="Ribonuclease H-like"/>
    <property type="match status" value="1"/>
</dbReference>
<comment type="caution">
    <text evidence="3">The sequence shown here is derived from an EMBL/GenBank/DDBJ whole genome shotgun (WGS) entry which is preliminary data.</text>
</comment>
<dbReference type="EMBL" id="WKQN01000003">
    <property type="protein sequence ID" value="MSC62570.1"/>
    <property type="molecule type" value="Genomic_DNA"/>
</dbReference>
<dbReference type="RefSeq" id="WP_154276607.1">
    <property type="nucleotide sequence ID" value="NZ_WKQN01000003.1"/>
</dbReference>
<protein>
    <submittedName>
        <fullName evidence="3">IS3 family transposase</fullName>
    </submittedName>
</protein>
<dbReference type="GO" id="GO:0043565">
    <property type="term" value="F:sequence-specific DNA binding"/>
    <property type="evidence" value="ECO:0007669"/>
    <property type="project" value="InterPro"/>
</dbReference>
<evidence type="ECO:0000313" key="4">
    <source>
        <dbReference type="Proteomes" id="UP000461506"/>
    </source>
</evidence>
<accession>A0A844DQF0</accession>
<dbReference type="InterPro" id="IPR010921">
    <property type="entry name" value="Trp_repressor/repl_initiator"/>
</dbReference>
<gene>
    <name evidence="3" type="ORF">GKD95_04260</name>
</gene>
<proteinExistence type="predicted"/>
<feature type="domain" description="Insertion element IS150 protein InsJ-like helix-turn-helix" evidence="2">
    <location>
        <begin position="13"/>
        <end position="52"/>
    </location>
</feature>
<evidence type="ECO:0000313" key="3">
    <source>
        <dbReference type="EMBL" id="MSC62570.1"/>
    </source>
</evidence>
<name>A0A844DQF0_9FIRM</name>